<evidence type="ECO:0000259" key="2">
    <source>
        <dbReference type="Pfam" id="PF13598"/>
    </source>
</evidence>
<gene>
    <name evidence="3" type="ORF">TRSC58_01001</name>
</gene>
<evidence type="ECO:0000313" key="4">
    <source>
        <dbReference type="Proteomes" id="UP000031737"/>
    </source>
</evidence>
<feature type="coiled-coil region" evidence="1">
    <location>
        <begin position="175"/>
        <end position="216"/>
    </location>
</feature>
<dbReference type="AlphaFoldDB" id="A0A061J731"/>
<organism evidence="3 4">
    <name type="scientific">Trypanosoma rangeli SC58</name>
    <dbReference type="NCBI Taxonomy" id="429131"/>
    <lineage>
        <taxon>Eukaryota</taxon>
        <taxon>Discoba</taxon>
        <taxon>Euglenozoa</taxon>
        <taxon>Kinetoplastea</taxon>
        <taxon>Metakinetoplastina</taxon>
        <taxon>Trypanosomatida</taxon>
        <taxon>Trypanosomatidae</taxon>
        <taxon>Trypanosoma</taxon>
        <taxon>Herpetosoma</taxon>
    </lineage>
</organism>
<keyword evidence="1" id="KW-0175">Coiled coil</keyword>
<evidence type="ECO:0000256" key="1">
    <source>
        <dbReference type="SAM" id="Coils"/>
    </source>
</evidence>
<dbReference type="InterPro" id="IPR037291">
    <property type="entry name" value="DUF4139"/>
</dbReference>
<dbReference type="Pfam" id="PF13598">
    <property type="entry name" value="DUF4139"/>
    <property type="match status" value="1"/>
</dbReference>
<dbReference type="InterPro" id="IPR011935">
    <property type="entry name" value="CHP02231"/>
</dbReference>
<dbReference type="OrthoDB" id="10068793at2759"/>
<dbReference type="PANTHER" id="PTHR31005">
    <property type="entry name" value="DUF4139 DOMAIN-CONTAINING PROTEIN"/>
    <property type="match status" value="1"/>
</dbReference>
<sequence>MPQKAAATEERAASGVVVVQTHSRADAVTVYQNEMHVRRVAEVALLATTTTTTAAAAEPCGDEEKEDDVLQLLFEMPPHFQRDSVQVRFDEHTAARVVLRGILFEDTSAADCDAPTTQQEEGLETVRKKINELQQRLKRNQLEQTAVKEETDLHASLFKRACGPVTDGLQTALEVDFWEAQLAELETSIAVASAERRRLQKEANDLDAEVKRLQEVLGDMNCPYASTDTSAASHTQATSVCIVLKVKEALPHAVVYVSYMSSGASWRAEYEVGLDSQRQLVTLRYNAVVYAGVEELQDVALTLSSAAPRRNSAEPKLAPWQLQPGLAIDSPNMIMMCAALESCNSSAGSELGIEAAVAYETTGMMTFTVPSRHTLRRGGQELRVPLTVLQWKAAVSFVTVPAISETVFAKAVCTNESDYLLLPGKATVTLNGDFVANASLGRTAPGEQLSVHFGVDNTIEVRRRLRQQLTTSMKANLFGRGARQRRLFAYTTTLTNRKPEEAVTVTLRERVPKSDEETLTVRLLEPKNYAATADEEQRRRLEVDGVLEVKLTLKSNEAVELPFSFEVEAPIGAHIYGL</sequence>
<comment type="caution">
    <text evidence="3">The sequence shown here is derived from an EMBL/GenBank/DDBJ whole genome shotgun (WGS) entry which is preliminary data.</text>
</comment>
<reference evidence="3 4" key="1">
    <citation type="submission" date="2013-07" db="EMBL/GenBank/DDBJ databases">
        <authorList>
            <person name="Stoco P.H."/>
            <person name="Wagner G."/>
            <person name="Gerber A."/>
            <person name="Zaha A."/>
            <person name="Thompson C."/>
            <person name="Bartholomeu D.C."/>
            <person name="Luckemeyer D.D."/>
            <person name="Bahia D."/>
            <person name="Loreto E."/>
            <person name="Prestes E.B."/>
            <person name="Lima F.M."/>
            <person name="Rodrigues-Luiz G."/>
            <person name="Vallejo G.A."/>
            <person name="Filho J.F."/>
            <person name="Monteiro K.M."/>
            <person name="Tyler K.M."/>
            <person name="de Almeida L.G."/>
            <person name="Ortiz M.F."/>
            <person name="Siervo M.A."/>
            <person name="de Moraes M.H."/>
            <person name="Cunha O.L."/>
            <person name="Mendonca-Neto R."/>
            <person name="Silva R."/>
            <person name="Teixeira S.M."/>
            <person name="Murta S.M."/>
            <person name="Sincero T.C."/>
            <person name="Mendes T.A."/>
            <person name="Urmenyi T.P."/>
            <person name="Silva V.G."/>
            <person name="da Rocha W.D."/>
            <person name="Andersson B."/>
            <person name="Romanha A.J."/>
            <person name="Steindel M."/>
            <person name="de Vasconcelos A.T."/>
            <person name="Grisard E.C."/>
        </authorList>
    </citation>
    <scope>NUCLEOTIDE SEQUENCE [LARGE SCALE GENOMIC DNA]</scope>
    <source>
        <strain evidence="3 4">SC58</strain>
    </source>
</reference>
<dbReference type="VEuPathDB" id="TriTrypDB:TRSC58_01001"/>
<protein>
    <recommendedName>
        <fullName evidence="2">DUF4139 domain-containing protein</fullName>
    </recommendedName>
</protein>
<dbReference type="PANTHER" id="PTHR31005:SF9">
    <property type="entry name" value="DUF4139 DOMAIN-CONTAINING PROTEIN"/>
    <property type="match status" value="1"/>
</dbReference>
<feature type="domain" description="DUF4139" evidence="2">
    <location>
        <begin position="257"/>
        <end position="570"/>
    </location>
</feature>
<name>A0A061J731_TRYRA</name>
<evidence type="ECO:0000313" key="3">
    <source>
        <dbReference type="EMBL" id="ESL11253.1"/>
    </source>
</evidence>
<keyword evidence="4" id="KW-1185">Reference proteome</keyword>
<dbReference type="NCBIfam" id="TIGR02231">
    <property type="entry name" value="mucoidy inhibitor MuiA family protein"/>
    <property type="match status" value="1"/>
</dbReference>
<feature type="coiled-coil region" evidence="1">
    <location>
        <begin position="116"/>
        <end position="150"/>
    </location>
</feature>
<accession>A0A061J731</accession>
<dbReference type="EMBL" id="AUPL01001001">
    <property type="protein sequence ID" value="ESL11253.1"/>
    <property type="molecule type" value="Genomic_DNA"/>
</dbReference>
<proteinExistence type="predicted"/>
<dbReference type="Proteomes" id="UP000031737">
    <property type="component" value="Unassembled WGS sequence"/>
</dbReference>